<evidence type="ECO:0000313" key="2">
    <source>
        <dbReference type="WBParaSite" id="ES5_v2.g27616.t1"/>
    </source>
</evidence>
<proteinExistence type="predicted"/>
<dbReference type="Proteomes" id="UP000887579">
    <property type="component" value="Unplaced"/>
</dbReference>
<evidence type="ECO:0000313" key="1">
    <source>
        <dbReference type="Proteomes" id="UP000887579"/>
    </source>
</evidence>
<organism evidence="1 2">
    <name type="scientific">Panagrolaimus sp. ES5</name>
    <dbReference type="NCBI Taxonomy" id="591445"/>
    <lineage>
        <taxon>Eukaryota</taxon>
        <taxon>Metazoa</taxon>
        <taxon>Ecdysozoa</taxon>
        <taxon>Nematoda</taxon>
        <taxon>Chromadorea</taxon>
        <taxon>Rhabditida</taxon>
        <taxon>Tylenchina</taxon>
        <taxon>Panagrolaimomorpha</taxon>
        <taxon>Panagrolaimoidea</taxon>
        <taxon>Panagrolaimidae</taxon>
        <taxon>Panagrolaimus</taxon>
    </lineage>
</organism>
<protein>
    <submittedName>
        <fullName evidence="2">Phlebovirus glycoprotein G2 fusion domain-containing protein</fullName>
    </submittedName>
</protein>
<dbReference type="WBParaSite" id="ES5_v2.g27616.t1">
    <property type="protein sequence ID" value="ES5_v2.g27616.t1"/>
    <property type="gene ID" value="ES5_v2.g27616"/>
</dbReference>
<name>A0AC34GD63_9BILA</name>
<accession>A0AC34GD63</accession>
<reference evidence="2" key="1">
    <citation type="submission" date="2022-11" db="UniProtKB">
        <authorList>
            <consortium name="WormBaseParasite"/>
        </authorList>
    </citation>
    <scope>IDENTIFICATION</scope>
</reference>
<sequence>MGQCFGTNCAKLDKDDRVDGIGKANQLPGVTGCVGWKEGCTFYRFFATPINNNIVKIQHCNNWKTTVRLNVTLIGQKKLKENHLILLEEGETVNTNQISYSLLNVNQNSIMADVVLIDNGKTAAVVDQFGIAASQILKCPTAEDAIAFSNSSCSLKFESCRCRPADGIVHCDCRDNTVLQQYFSEMMLPRKLGNNFLQRDGDKFIVTSNSRLQLKVGLQRLKLSTVVDRNKCKATVQSLNGCINCMAGAMLNISCLTDFGTAEGHVSCPSASFSIKCTTTSYQQTINLQFADVVVKETCELQCPGERSKFELAATLWRARDTSNDWKMADDHVTATPSFIA</sequence>